<dbReference type="CDD" id="cd02511">
    <property type="entry name" value="Beta4Glucosyltransferase"/>
    <property type="match status" value="1"/>
</dbReference>
<feature type="domain" description="Glycosyltransferase 2-like" evidence="1">
    <location>
        <begin position="5"/>
        <end position="100"/>
    </location>
</feature>
<keyword evidence="3" id="KW-1185">Reference proteome</keyword>
<proteinExistence type="predicted"/>
<dbReference type="AlphaFoldDB" id="A0AAW3JTD3"/>
<dbReference type="InterPro" id="IPR029044">
    <property type="entry name" value="Nucleotide-diphossugar_trans"/>
</dbReference>
<dbReference type="RefSeq" id="WP_055945512.1">
    <property type="nucleotide sequence ID" value="NZ_DBGBRS010000082.1"/>
</dbReference>
<dbReference type="Pfam" id="PF00535">
    <property type="entry name" value="Glycos_transf_2"/>
    <property type="match status" value="1"/>
</dbReference>
<dbReference type="PANTHER" id="PTHR43630">
    <property type="entry name" value="POLY-BETA-1,6-N-ACETYL-D-GLUCOSAMINE SYNTHASE"/>
    <property type="match status" value="1"/>
</dbReference>
<dbReference type="Gene3D" id="3.90.550.10">
    <property type="entry name" value="Spore Coat Polysaccharide Biosynthesis Protein SpsA, Chain A"/>
    <property type="match status" value="1"/>
</dbReference>
<organism evidence="2 3">
    <name type="scientific">Butyribacter intestini</name>
    <dbReference type="NCBI Taxonomy" id="1703332"/>
    <lineage>
        <taxon>Bacteria</taxon>
        <taxon>Bacillati</taxon>
        <taxon>Bacillota</taxon>
        <taxon>Clostridia</taxon>
        <taxon>Lachnospirales</taxon>
        <taxon>Lachnospiraceae</taxon>
        <taxon>Butyribacter</taxon>
    </lineage>
</organism>
<reference evidence="2 3" key="1">
    <citation type="submission" date="2015-10" db="EMBL/GenBank/DDBJ databases">
        <title>Butyribacter intestini gen. nov., sp. nov., a butyric acid-producing bacterium of the family Lachnospiraceae isolated from the human faeces.</title>
        <authorList>
            <person name="Zou Y."/>
            <person name="Xue W."/>
            <person name="Luo G."/>
            <person name="Lv M."/>
        </authorList>
    </citation>
    <scope>NUCLEOTIDE SEQUENCE [LARGE SCALE GENOMIC DNA]</scope>
    <source>
        <strain evidence="2 3">TF01-11</strain>
    </source>
</reference>
<dbReference type="SUPFAM" id="SSF53448">
    <property type="entry name" value="Nucleotide-diphospho-sugar transferases"/>
    <property type="match status" value="1"/>
</dbReference>
<sequence length="319" mass="37026">MTTFSLCMIVKDEEEVLSRCLNSLCDIMDEIIIVDTGSTDRTKEIAKKYTDKVFDYKWCNDFADARNFAASKAVGDYIYTADADEYLDNENKEKLRQLKKIMLPEIEIVQMIYHTPAELSTVYNFEEEYRPKLYKRLRAFTWIDQIHETLRIDPVVYDSDIIVEHRPLTNHATRDFKAFERIAADGKRFSKKLHHMYAMELFRSGEDKDFLKAERLFKRTLEEDGRSIDEVKEAFCVLARCYRLKGDAVAFMECALKDAATTLCAEICCELGVYYESIGNVSEAVMWYQNGLTETESILDIRSSGEIPKLALRRLGMDV</sequence>
<comment type="caution">
    <text evidence="2">The sequence shown here is derived from an EMBL/GenBank/DDBJ whole genome shotgun (WGS) entry which is preliminary data.</text>
</comment>
<name>A0AAW3JTD3_9FIRM</name>
<dbReference type="Proteomes" id="UP000050833">
    <property type="component" value="Unassembled WGS sequence"/>
</dbReference>
<evidence type="ECO:0000259" key="1">
    <source>
        <dbReference type="Pfam" id="PF00535"/>
    </source>
</evidence>
<dbReference type="PANTHER" id="PTHR43630:SF2">
    <property type="entry name" value="GLYCOSYLTRANSFERASE"/>
    <property type="match status" value="1"/>
</dbReference>
<accession>A0AAW3JTD3</accession>
<evidence type="ECO:0000313" key="2">
    <source>
        <dbReference type="EMBL" id="KQC85551.1"/>
    </source>
</evidence>
<dbReference type="InterPro" id="IPR011990">
    <property type="entry name" value="TPR-like_helical_dom_sf"/>
</dbReference>
<dbReference type="EMBL" id="LLKB01000005">
    <property type="protein sequence ID" value="KQC85551.1"/>
    <property type="molecule type" value="Genomic_DNA"/>
</dbReference>
<evidence type="ECO:0000313" key="3">
    <source>
        <dbReference type="Proteomes" id="UP000050833"/>
    </source>
</evidence>
<protein>
    <recommendedName>
        <fullName evidence="1">Glycosyltransferase 2-like domain-containing protein</fullName>
    </recommendedName>
</protein>
<dbReference type="Gene3D" id="1.25.40.10">
    <property type="entry name" value="Tetratricopeptide repeat domain"/>
    <property type="match status" value="1"/>
</dbReference>
<dbReference type="InterPro" id="IPR001173">
    <property type="entry name" value="Glyco_trans_2-like"/>
</dbReference>
<gene>
    <name evidence="2" type="ORF">APZ18_12840</name>
</gene>